<dbReference type="EMBL" id="JAEEGC010000164">
    <property type="protein sequence ID" value="MBV7276202.1"/>
    <property type="molecule type" value="Genomic_DNA"/>
</dbReference>
<feature type="transmembrane region" description="Helical" evidence="1">
    <location>
        <begin position="167"/>
        <end position="191"/>
    </location>
</feature>
<comment type="caution">
    <text evidence="2">The sequence shown here is derived from an EMBL/GenBank/DDBJ whole genome shotgun (WGS) entry which is preliminary data.</text>
</comment>
<dbReference type="AlphaFoldDB" id="A0A949WXP7"/>
<keyword evidence="3" id="KW-1185">Reference proteome</keyword>
<keyword evidence="1" id="KW-1133">Transmembrane helix</keyword>
<keyword evidence="1" id="KW-0472">Membrane</keyword>
<accession>A0A949WXP7</accession>
<protein>
    <submittedName>
        <fullName evidence="2">Uncharacterized protein</fullName>
    </submittedName>
</protein>
<sequence length="248" mass="28804">MYNNYYAPYMCCKCCRKWMKYHGSYMLNSFPKPFVNFNESRQSNVRKTVIAAPPIPNWKAWKEHVEKLGGQWVEEGSEIWENILEETKNAENILRNIIGRFKPCIPPEGYSCIEYKVVEKLPVFGALHQDIVIRVCYPTRILTEVEYVLPKWLESCLKKAAERAGKAFISAVVLTAWGAFVASIEAGIYAATDAFNKSLRKDIEELHEKVEVDIKELIPSIYMRKHSMYIPYENNCFPMYKNYGQSSK</sequence>
<gene>
    <name evidence="2" type="ORF">I6U48_25295</name>
</gene>
<keyword evidence="1" id="KW-0812">Transmembrane</keyword>
<organism evidence="2 3">
    <name type="scientific">Clostridium thailandense</name>
    <dbReference type="NCBI Taxonomy" id="2794346"/>
    <lineage>
        <taxon>Bacteria</taxon>
        <taxon>Bacillati</taxon>
        <taxon>Bacillota</taxon>
        <taxon>Clostridia</taxon>
        <taxon>Eubacteriales</taxon>
        <taxon>Clostridiaceae</taxon>
        <taxon>Clostridium</taxon>
    </lineage>
</organism>
<reference evidence="2" key="1">
    <citation type="submission" date="2020-12" db="EMBL/GenBank/DDBJ databases">
        <title>Clostridium thailandense sp. nov., a novel acetogenic bacterium isolated from peat land soil in Thailand.</title>
        <authorList>
            <person name="Chaikitkaew S."/>
            <person name="Birkeland N.K."/>
        </authorList>
    </citation>
    <scope>NUCLEOTIDE SEQUENCE</scope>
    <source>
        <strain evidence="2">PL3</strain>
    </source>
</reference>
<evidence type="ECO:0000313" key="2">
    <source>
        <dbReference type="EMBL" id="MBV7276202.1"/>
    </source>
</evidence>
<evidence type="ECO:0000256" key="1">
    <source>
        <dbReference type="SAM" id="Phobius"/>
    </source>
</evidence>
<proteinExistence type="predicted"/>
<evidence type="ECO:0000313" key="3">
    <source>
        <dbReference type="Proteomes" id="UP000694308"/>
    </source>
</evidence>
<dbReference type="Proteomes" id="UP000694308">
    <property type="component" value="Unassembled WGS sequence"/>
</dbReference>
<name>A0A949WXP7_9CLOT</name>
<dbReference type="RefSeq" id="WP_218323247.1">
    <property type="nucleotide sequence ID" value="NZ_JAEEGC010000164.1"/>
</dbReference>